<accession>A0A438GN48</accession>
<sequence>MDAAASVVTVDLSCFEEKDGLPVEAFAKVHEIFSHVDWLDPKTDAALNVLQQITASNVVQGRVETDSPGSVETSTSLQELITEKVQGKQKPASSEDNAEKFSSFALENKHFLSQKTI</sequence>
<dbReference type="PANTHER" id="PTHR45733">
    <property type="entry name" value="FORMIN-J"/>
    <property type="match status" value="1"/>
</dbReference>
<name>A0A438GN48_VITVI</name>
<gene>
    <name evidence="1" type="primary">FH18_0</name>
    <name evidence="1" type="ORF">CK203_056977</name>
</gene>
<protein>
    <submittedName>
        <fullName evidence="1">Formin-like protein 18</fullName>
    </submittedName>
</protein>
<dbReference type="InterPro" id="IPR051144">
    <property type="entry name" value="Formin_homology_domain"/>
</dbReference>
<evidence type="ECO:0000313" key="2">
    <source>
        <dbReference type="Proteomes" id="UP000288805"/>
    </source>
</evidence>
<dbReference type="EMBL" id="QGNW01000387">
    <property type="protein sequence ID" value="RVW73602.1"/>
    <property type="molecule type" value="Genomic_DNA"/>
</dbReference>
<comment type="caution">
    <text evidence="1">The sequence shown here is derived from an EMBL/GenBank/DDBJ whole genome shotgun (WGS) entry which is preliminary data.</text>
</comment>
<proteinExistence type="predicted"/>
<dbReference type="Proteomes" id="UP000288805">
    <property type="component" value="Unassembled WGS sequence"/>
</dbReference>
<evidence type="ECO:0000313" key="1">
    <source>
        <dbReference type="EMBL" id="RVW73602.1"/>
    </source>
</evidence>
<dbReference type="AlphaFoldDB" id="A0A438GN48"/>
<dbReference type="PANTHER" id="PTHR45733:SF20">
    <property type="entry name" value="FORMIN-LIKE PROTEIN 13"/>
    <property type="match status" value="1"/>
</dbReference>
<reference evidence="1 2" key="1">
    <citation type="journal article" date="2018" name="PLoS Genet.">
        <title>Population sequencing reveals clonal diversity and ancestral inbreeding in the grapevine cultivar Chardonnay.</title>
        <authorList>
            <person name="Roach M.J."/>
            <person name="Johnson D.L."/>
            <person name="Bohlmann J."/>
            <person name="van Vuuren H.J."/>
            <person name="Jones S.J."/>
            <person name="Pretorius I.S."/>
            <person name="Schmidt S.A."/>
            <person name="Borneman A.R."/>
        </authorList>
    </citation>
    <scope>NUCLEOTIDE SEQUENCE [LARGE SCALE GENOMIC DNA]</scope>
    <source>
        <strain evidence="2">cv. Chardonnay</strain>
        <tissue evidence="1">Leaf</tissue>
    </source>
</reference>
<organism evidence="1 2">
    <name type="scientific">Vitis vinifera</name>
    <name type="common">Grape</name>
    <dbReference type="NCBI Taxonomy" id="29760"/>
    <lineage>
        <taxon>Eukaryota</taxon>
        <taxon>Viridiplantae</taxon>
        <taxon>Streptophyta</taxon>
        <taxon>Embryophyta</taxon>
        <taxon>Tracheophyta</taxon>
        <taxon>Spermatophyta</taxon>
        <taxon>Magnoliopsida</taxon>
        <taxon>eudicotyledons</taxon>
        <taxon>Gunneridae</taxon>
        <taxon>Pentapetalae</taxon>
        <taxon>rosids</taxon>
        <taxon>Vitales</taxon>
        <taxon>Vitaceae</taxon>
        <taxon>Viteae</taxon>
        <taxon>Vitis</taxon>
    </lineage>
</organism>